<evidence type="ECO:0000256" key="1">
    <source>
        <dbReference type="ARBA" id="ARBA00001933"/>
    </source>
</evidence>
<name>A0A2W5N7J4_RHOSU</name>
<dbReference type="PROSITE" id="PS00770">
    <property type="entry name" value="AA_TRANSFER_CLASS_4"/>
    <property type="match status" value="1"/>
</dbReference>
<comment type="similarity">
    <text evidence="2 5">Belongs to the class-IV pyridoxal-phosphate-dependent aminotransferase family.</text>
</comment>
<dbReference type="EMBL" id="QFPW01000007">
    <property type="protein sequence ID" value="PZQ49461.1"/>
    <property type="molecule type" value="Genomic_DNA"/>
</dbReference>
<dbReference type="InterPro" id="IPR043132">
    <property type="entry name" value="BCAT-like_C"/>
</dbReference>
<dbReference type="NCBIfam" id="NF005729">
    <property type="entry name" value="PRK07546.1-3"/>
    <property type="match status" value="1"/>
</dbReference>
<keyword evidence="7" id="KW-0456">Lyase</keyword>
<organism evidence="7 8">
    <name type="scientific">Rhodovulum sulfidophilum</name>
    <name type="common">Rhodobacter sulfidophilus</name>
    <dbReference type="NCBI Taxonomy" id="35806"/>
    <lineage>
        <taxon>Bacteria</taxon>
        <taxon>Pseudomonadati</taxon>
        <taxon>Pseudomonadota</taxon>
        <taxon>Alphaproteobacteria</taxon>
        <taxon>Rhodobacterales</taxon>
        <taxon>Paracoccaceae</taxon>
        <taxon>Rhodovulum</taxon>
    </lineage>
</organism>
<evidence type="ECO:0000256" key="6">
    <source>
        <dbReference type="RuleBase" id="RU004516"/>
    </source>
</evidence>
<evidence type="ECO:0000256" key="4">
    <source>
        <dbReference type="ARBA" id="ARBA00022898"/>
    </source>
</evidence>
<dbReference type="Proteomes" id="UP000249185">
    <property type="component" value="Unassembled WGS sequence"/>
</dbReference>
<dbReference type="InterPro" id="IPR036038">
    <property type="entry name" value="Aminotransferase-like"/>
</dbReference>
<sequence>MESAIRPGLPRDFRLIETFAWRRNPGFLNLDLHLARMERGARLFGFAFDRDRIDAALEEVARGAVPLRVRLTLGRGDLLEAEAQPFRQGPPIWNTAIARERLDPADPWLRVKTTQRALYDRTRAALAPEIHEMIFLNQRGEVCEGTIFNVFLKVGDQLLTPRLSCGLLPGVLRESLLRSGRAREAVLTVEDLGRGTLMLGNSLRGLCPARLVRPAATLARM</sequence>
<comment type="cofactor">
    <cofactor evidence="1 6">
        <name>pyridoxal 5'-phosphate</name>
        <dbReference type="ChEBI" id="CHEBI:597326"/>
    </cofactor>
</comment>
<evidence type="ECO:0000256" key="5">
    <source>
        <dbReference type="RuleBase" id="RU004106"/>
    </source>
</evidence>
<comment type="caution">
    <text evidence="7">The sequence shown here is derived from an EMBL/GenBank/DDBJ whole genome shotgun (WGS) entry which is preliminary data.</text>
</comment>
<reference evidence="7 8" key="1">
    <citation type="submission" date="2017-08" db="EMBL/GenBank/DDBJ databases">
        <title>Infants hospitalized years apart are colonized by the same room-sourced microbial strains.</title>
        <authorList>
            <person name="Brooks B."/>
            <person name="Olm M.R."/>
            <person name="Firek B.A."/>
            <person name="Baker R."/>
            <person name="Thomas B.C."/>
            <person name="Morowitz M.J."/>
            <person name="Banfield J.F."/>
        </authorList>
    </citation>
    <scope>NUCLEOTIDE SEQUENCE [LARGE SCALE GENOMIC DNA]</scope>
    <source>
        <strain evidence="7">S2_005_002_R2_34</strain>
    </source>
</reference>
<dbReference type="Gene3D" id="3.20.10.10">
    <property type="entry name" value="D-amino Acid Aminotransferase, subunit A, domain 2"/>
    <property type="match status" value="1"/>
</dbReference>
<evidence type="ECO:0000256" key="3">
    <source>
        <dbReference type="ARBA" id="ARBA00014472"/>
    </source>
</evidence>
<evidence type="ECO:0000313" key="7">
    <source>
        <dbReference type="EMBL" id="PZQ49461.1"/>
    </source>
</evidence>
<evidence type="ECO:0000256" key="2">
    <source>
        <dbReference type="ARBA" id="ARBA00009320"/>
    </source>
</evidence>
<gene>
    <name evidence="7" type="ORF">DI556_11385</name>
</gene>
<dbReference type="InterPro" id="IPR043131">
    <property type="entry name" value="BCAT-like_N"/>
</dbReference>
<dbReference type="AlphaFoldDB" id="A0A2W5N7J4"/>
<dbReference type="InterPro" id="IPR001544">
    <property type="entry name" value="Aminotrans_IV"/>
</dbReference>
<protein>
    <recommendedName>
        <fullName evidence="3">Probable branched-chain-amino-acid aminotransferase</fullName>
    </recommendedName>
</protein>
<dbReference type="Pfam" id="PF01063">
    <property type="entry name" value="Aminotran_4"/>
    <property type="match status" value="1"/>
</dbReference>
<dbReference type="NCBIfam" id="NF005731">
    <property type="entry name" value="PRK07546.1-5"/>
    <property type="match status" value="1"/>
</dbReference>
<dbReference type="InterPro" id="IPR018300">
    <property type="entry name" value="Aminotrans_IV_CS"/>
</dbReference>
<evidence type="ECO:0000313" key="8">
    <source>
        <dbReference type="Proteomes" id="UP000249185"/>
    </source>
</evidence>
<keyword evidence="4 6" id="KW-0663">Pyridoxal phosphate</keyword>
<dbReference type="SUPFAM" id="SSF56752">
    <property type="entry name" value="D-aminoacid aminotransferase-like PLP-dependent enzymes"/>
    <property type="match status" value="1"/>
</dbReference>
<dbReference type="Gene3D" id="3.30.470.10">
    <property type="match status" value="1"/>
</dbReference>
<accession>A0A2W5N7J4</accession>
<proteinExistence type="inferred from homology"/>
<dbReference type="GO" id="GO:0016829">
    <property type="term" value="F:lyase activity"/>
    <property type="evidence" value="ECO:0007669"/>
    <property type="project" value="UniProtKB-KW"/>
</dbReference>